<feature type="transmembrane region" description="Helical" evidence="6">
    <location>
        <begin position="6"/>
        <end position="22"/>
    </location>
</feature>
<evidence type="ECO:0000256" key="4">
    <source>
        <dbReference type="ARBA" id="ARBA00022777"/>
    </source>
</evidence>
<evidence type="ECO:0000256" key="6">
    <source>
        <dbReference type="SAM" id="Phobius"/>
    </source>
</evidence>
<dbReference type="Gene3D" id="3.30.565.10">
    <property type="entry name" value="Histidine kinase-like ATPase, C-terminal domain"/>
    <property type="match status" value="1"/>
</dbReference>
<comment type="catalytic activity">
    <reaction evidence="1">
        <text>ATP + protein L-histidine = ADP + protein N-phospho-L-histidine.</text>
        <dbReference type="EC" id="2.7.13.3"/>
    </reaction>
</comment>
<feature type="domain" description="Signal transduction histidine kinase subgroup 3 dimerisation and phosphoacceptor" evidence="8">
    <location>
        <begin position="169"/>
        <end position="227"/>
    </location>
</feature>
<protein>
    <recommendedName>
        <fullName evidence="2">histidine kinase</fullName>
        <ecNumber evidence="2">2.7.13.3</ecNumber>
    </recommendedName>
</protein>
<sequence>MNRLFVLLRLVNYALPVGYVIYFRGGLTLWQLLLSAMVCMFGVWDIWKKPDEKAGRMRLGVWLELAGVGLWIIVIPNSILFCALISPITRSAIHLSYADRLGVYFFSLAGALFYFWIYPIDLPWIAMIVITGILLYSSVIGELIRERELARRLVALSVFDQEQAASDRERVRISRQLHDTTGQYWTAVIRAIDVALALPQPENHVYLKKAREAAGLGLQEMRRLVRSWDEGERTAEQWLRYGIESLKQMEELTNVEIQLQLSPIDWNAFNQPDETGEAVARTMMEAVTNGIRHGKATKMAIWFQEKEDGISLYIRDNGASFLSETKGIGLKSLQELAMGLGGKLLIEGVPSRGTTVHLIVPFKGYDAVKEEKL</sequence>
<dbReference type="InterPro" id="IPR011712">
    <property type="entry name" value="Sig_transdc_His_kin_sub3_dim/P"/>
</dbReference>
<keyword evidence="6" id="KW-0472">Membrane</keyword>
<evidence type="ECO:0000256" key="3">
    <source>
        <dbReference type="ARBA" id="ARBA00022679"/>
    </source>
</evidence>
<feature type="transmembrane region" description="Helical" evidence="6">
    <location>
        <begin position="101"/>
        <end position="118"/>
    </location>
</feature>
<evidence type="ECO:0000259" key="8">
    <source>
        <dbReference type="Pfam" id="PF07730"/>
    </source>
</evidence>
<keyword evidence="4 9" id="KW-0418">Kinase</keyword>
<dbReference type="GO" id="GO:0016301">
    <property type="term" value="F:kinase activity"/>
    <property type="evidence" value="ECO:0007669"/>
    <property type="project" value="UniProtKB-KW"/>
</dbReference>
<keyword evidence="3" id="KW-0808">Transferase</keyword>
<dbReference type="InterPro" id="IPR036890">
    <property type="entry name" value="HATPase_C_sf"/>
</dbReference>
<dbReference type="Proteomes" id="UP001341444">
    <property type="component" value="Unassembled WGS sequence"/>
</dbReference>
<dbReference type="InterPro" id="IPR003594">
    <property type="entry name" value="HATPase_dom"/>
</dbReference>
<dbReference type="SUPFAM" id="SSF55874">
    <property type="entry name" value="ATPase domain of HSP90 chaperone/DNA topoisomerase II/histidine kinase"/>
    <property type="match status" value="1"/>
</dbReference>
<dbReference type="Gene3D" id="1.20.5.1930">
    <property type="match status" value="1"/>
</dbReference>
<name>A0ABU6MIX8_9BACI</name>
<dbReference type="RefSeq" id="WP_066268209.1">
    <property type="nucleotide sequence ID" value="NZ_JARMAB010000025.1"/>
</dbReference>
<evidence type="ECO:0000256" key="5">
    <source>
        <dbReference type="ARBA" id="ARBA00023012"/>
    </source>
</evidence>
<reference evidence="9 10" key="1">
    <citation type="submission" date="2023-03" db="EMBL/GenBank/DDBJ databases">
        <title>Bacillus Genome Sequencing.</title>
        <authorList>
            <person name="Dunlap C."/>
        </authorList>
    </citation>
    <scope>NUCLEOTIDE SEQUENCE [LARGE SCALE GENOMIC DNA]</scope>
    <source>
        <strain evidence="9 10">B-23453</strain>
    </source>
</reference>
<dbReference type="EC" id="2.7.13.3" evidence="2"/>
<feature type="transmembrane region" description="Helical" evidence="6">
    <location>
        <begin position="124"/>
        <end position="144"/>
    </location>
</feature>
<dbReference type="EMBL" id="JARMAB010000025">
    <property type="protein sequence ID" value="MED1204626.1"/>
    <property type="molecule type" value="Genomic_DNA"/>
</dbReference>
<organism evidence="9 10">
    <name type="scientific">Heyndrickxia acidicola</name>
    <dbReference type="NCBI Taxonomy" id="209389"/>
    <lineage>
        <taxon>Bacteria</taxon>
        <taxon>Bacillati</taxon>
        <taxon>Bacillota</taxon>
        <taxon>Bacilli</taxon>
        <taxon>Bacillales</taxon>
        <taxon>Bacillaceae</taxon>
        <taxon>Heyndrickxia</taxon>
    </lineage>
</organism>
<dbReference type="Pfam" id="PF07730">
    <property type="entry name" value="HisKA_3"/>
    <property type="match status" value="1"/>
</dbReference>
<dbReference type="PANTHER" id="PTHR24421">
    <property type="entry name" value="NITRATE/NITRITE SENSOR PROTEIN NARX-RELATED"/>
    <property type="match status" value="1"/>
</dbReference>
<feature type="transmembrane region" description="Helical" evidence="6">
    <location>
        <begin position="67"/>
        <end position="89"/>
    </location>
</feature>
<dbReference type="InterPro" id="IPR050482">
    <property type="entry name" value="Sensor_HK_TwoCompSys"/>
</dbReference>
<evidence type="ECO:0000259" key="7">
    <source>
        <dbReference type="Pfam" id="PF02518"/>
    </source>
</evidence>
<feature type="domain" description="Histidine kinase/HSP90-like ATPase" evidence="7">
    <location>
        <begin position="278"/>
        <end position="363"/>
    </location>
</feature>
<evidence type="ECO:0000256" key="1">
    <source>
        <dbReference type="ARBA" id="ARBA00000085"/>
    </source>
</evidence>
<accession>A0ABU6MIX8</accession>
<keyword evidence="6" id="KW-1133">Transmembrane helix</keyword>
<dbReference type="CDD" id="cd16917">
    <property type="entry name" value="HATPase_UhpB-NarQ-NarX-like"/>
    <property type="match status" value="1"/>
</dbReference>
<proteinExistence type="predicted"/>
<keyword evidence="5" id="KW-0902">Two-component regulatory system</keyword>
<keyword evidence="10" id="KW-1185">Reference proteome</keyword>
<keyword evidence="6" id="KW-0812">Transmembrane</keyword>
<evidence type="ECO:0000313" key="9">
    <source>
        <dbReference type="EMBL" id="MED1204626.1"/>
    </source>
</evidence>
<evidence type="ECO:0000256" key="2">
    <source>
        <dbReference type="ARBA" id="ARBA00012438"/>
    </source>
</evidence>
<comment type="caution">
    <text evidence="9">The sequence shown here is derived from an EMBL/GenBank/DDBJ whole genome shotgun (WGS) entry which is preliminary data.</text>
</comment>
<gene>
    <name evidence="9" type="ORF">P4T90_16390</name>
</gene>
<dbReference type="Pfam" id="PF02518">
    <property type="entry name" value="HATPase_c"/>
    <property type="match status" value="1"/>
</dbReference>
<evidence type="ECO:0000313" key="10">
    <source>
        <dbReference type="Proteomes" id="UP001341444"/>
    </source>
</evidence>